<dbReference type="EMBL" id="JAABOQ010000002">
    <property type="protein sequence ID" value="NER16458.1"/>
    <property type="molecule type" value="Genomic_DNA"/>
</dbReference>
<sequence length="591" mass="67856">MKSQIKQLALLFLSMLFMFTSCQNESVEETDPTNGELVTQNSEVANLVLNMATRDGSGDNILDRNHCTGIKLPVTVVIKGIEITIDSEEDLETIERIFDEFEDDLDELDFLFPITVILADYSELVIENEDQLERLLDECEEDDDDIECIDFEYPITISVFDDNNEQIGTETFQNDNQLYRFFKNLKENEFVSFNFPMVLVDSEGEEVTITNNEELVEAIRVARNECDEDDDDDYNDDDFSIERFDNYLVECFWVVFDVTINGEDRTADYVEYKLDFSEDGSVVATRVITNEASVEGTWTSELTDRGVLLSIDMGDNEILTNQWLVYEIEEGKIKLYDEDSRIRMTRRCVDDGEGEFSEEELDAIIKECNWEVAAFNLNGNDVTAQYMGYSFTFGEDQAVTATTPGSTDAVTGSWSTQGGTNRDVFFLWDMAEPLQELMNDWKLYELDEERVKFIAGDSYVILERNCEGDNNDGDLDAIRGFMVQGEWMVADYDDSSLPGTDESNYTIYTFKFTEDGKMIATNPNMVETEGAYRVYRDEAGKLKFEVLDFAQPDLLELLDGDFYIVKAEENRLEIEVEYSESTKKVVYEKIQ</sequence>
<feature type="signal peptide" evidence="1">
    <location>
        <begin position="1"/>
        <end position="23"/>
    </location>
</feature>
<dbReference type="AlphaFoldDB" id="A0A6M0CF39"/>
<organism evidence="2 3">
    <name type="scientific">Spongiivirga citrea</name>
    <dbReference type="NCBI Taxonomy" id="1481457"/>
    <lineage>
        <taxon>Bacteria</taxon>
        <taxon>Pseudomonadati</taxon>
        <taxon>Bacteroidota</taxon>
        <taxon>Flavobacteriia</taxon>
        <taxon>Flavobacteriales</taxon>
        <taxon>Flavobacteriaceae</taxon>
        <taxon>Spongiivirga</taxon>
    </lineage>
</organism>
<evidence type="ECO:0008006" key="4">
    <source>
        <dbReference type="Google" id="ProtNLM"/>
    </source>
</evidence>
<evidence type="ECO:0000313" key="3">
    <source>
        <dbReference type="Proteomes" id="UP000474296"/>
    </source>
</evidence>
<name>A0A6M0CF39_9FLAO</name>
<feature type="chain" id="PRO_5026859600" description="Lipocalin-like domain-containing protein" evidence="1">
    <location>
        <begin position="24"/>
        <end position="591"/>
    </location>
</feature>
<protein>
    <recommendedName>
        <fullName evidence="4">Lipocalin-like domain-containing protein</fullName>
    </recommendedName>
</protein>
<proteinExistence type="predicted"/>
<evidence type="ECO:0000313" key="2">
    <source>
        <dbReference type="EMBL" id="NER16458.1"/>
    </source>
</evidence>
<accession>A0A6M0CF39</accession>
<evidence type="ECO:0000256" key="1">
    <source>
        <dbReference type="SAM" id="SignalP"/>
    </source>
</evidence>
<reference evidence="2 3" key="1">
    <citation type="submission" date="2020-01" db="EMBL/GenBank/DDBJ databases">
        <title>Spongiivirga citrea KCTC 32990T.</title>
        <authorList>
            <person name="Wang G."/>
        </authorList>
    </citation>
    <scope>NUCLEOTIDE SEQUENCE [LARGE SCALE GENOMIC DNA]</scope>
    <source>
        <strain evidence="2 3">KCTC 32990</strain>
    </source>
</reference>
<gene>
    <name evidence="2" type="ORF">GWK10_04510</name>
</gene>
<keyword evidence="3" id="KW-1185">Reference proteome</keyword>
<keyword evidence="1" id="KW-0732">Signal</keyword>
<dbReference type="PROSITE" id="PS51257">
    <property type="entry name" value="PROKAR_LIPOPROTEIN"/>
    <property type="match status" value="1"/>
</dbReference>
<comment type="caution">
    <text evidence="2">The sequence shown here is derived from an EMBL/GenBank/DDBJ whole genome shotgun (WGS) entry which is preliminary data.</text>
</comment>
<dbReference type="Proteomes" id="UP000474296">
    <property type="component" value="Unassembled WGS sequence"/>
</dbReference>
<dbReference type="RefSeq" id="WP_164029732.1">
    <property type="nucleotide sequence ID" value="NZ_JAABOQ010000002.1"/>
</dbReference>